<dbReference type="PANTHER" id="PTHR36022">
    <property type="entry name" value="GPI-ANCHORED ADHESIN-LIKE PROTEIN"/>
    <property type="match status" value="1"/>
</dbReference>
<feature type="region of interest" description="Disordered" evidence="1">
    <location>
        <begin position="61"/>
        <end position="159"/>
    </location>
</feature>
<dbReference type="Proteomes" id="UP000639772">
    <property type="component" value="Chromosome 3"/>
</dbReference>
<comment type="caution">
    <text evidence="2">The sequence shown here is derived from an EMBL/GenBank/DDBJ whole genome shotgun (WGS) entry which is preliminary data.</text>
</comment>
<evidence type="ECO:0000313" key="2">
    <source>
        <dbReference type="EMBL" id="KAG0490500.1"/>
    </source>
</evidence>
<dbReference type="OrthoDB" id="1921902at2759"/>
<feature type="compositionally biased region" description="Basic and acidic residues" evidence="1">
    <location>
        <begin position="15"/>
        <end position="28"/>
    </location>
</feature>
<proteinExistence type="predicted"/>
<organism evidence="2 3">
    <name type="scientific">Vanilla planifolia</name>
    <name type="common">Vanilla</name>
    <dbReference type="NCBI Taxonomy" id="51239"/>
    <lineage>
        <taxon>Eukaryota</taxon>
        <taxon>Viridiplantae</taxon>
        <taxon>Streptophyta</taxon>
        <taxon>Embryophyta</taxon>
        <taxon>Tracheophyta</taxon>
        <taxon>Spermatophyta</taxon>
        <taxon>Magnoliopsida</taxon>
        <taxon>Liliopsida</taxon>
        <taxon>Asparagales</taxon>
        <taxon>Orchidaceae</taxon>
        <taxon>Vanilloideae</taxon>
        <taxon>Vanilleae</taxon>
        <taxon>Vanilla</taxon>
    </lineage>
</organism>
<accession>A0A835RLN3</accession>
<dbReference type="PANTHER" id="PTHR36022:SF1">
    <property type="entry name" value="GPI-ANCHORED ADHESIN-LIKE PROTEIN"/>
    <property type="match status" value="1"/>
</dbReference>
<sequence length="606" mass="66078">MEREATIGQGKARRRSETAVVKKYEVKKNSTPRNPFNDCNVGSIAAVQASAEAQRKGCFRFLLPDSSSKGDSVRRSKSHSRTPKSAPPNSRAPSSKTITYPSLIRNRNPPSPISENPRKLGSKMPAKPKTPDLLHGWNQRKANSRELSRGKGKGGSCLSSTPERVISVVELNPCSLAEESKQLLAATPTSNSTPPIQASISPEVPCSSSVTPMPLCFATGHIIAGVKDRRKCRPRGVLTIGQKQSDGFQVSSPPSSLAGASICWVSSPLEIPNGGTQGSRVRSGGCDNEASVRWLLSPSDAVEKELETVSDQQKTNLDVIFGIETTPSSGAFILRTPTSNSSTSPFSVIVQKAEVSGLPLISSDKEKGEHCYANGKEVSPFSEKSWSEVNDISTPSYSNSRRNGVISPLENDSAMDRFKAMRISPKPIPLNNKNVVSPLPSLSFKFCCSPIPLNSIDLNCFRSSRAVKLSKDEMEEKNATVSSMRISWREGLLSRIFETGELDSYQCFFGEDDKENFDDPREEAKSEPDFKYDQEMATSFLKERSGFGSFEYLVCSNESGVQKCEPKLPLLEPNSASESISAEVGGLISSGESDWTQFYRNNLFEV</sequence>
<evidence type="ECO:0000256" key="1">
    <source>
        <dbReference type="SAM" id="MobiDB-lite"/>
    </source>
</evidence>
<evidence type="ECO:0000313" key="3">
    <source>
        <dbReference type="Proteomes" id="UP000639772"/>
    </source>
</evidence>
<feature type="region of interest" description="Disordered" evidence="1">
    <location>
        <begin position="1"/>
        <end position="36"/>
    </location>
</feature>
<dbReference type="EMBL" id="JADCNM010000003">
    <property type="protein sequence ID" value="KAG0490500.1"/>
    <property type="molecule type" value="Genomic_DNA"/>
</dbReference>
<protein>
    <submittedName>
        <fullName evidence="2">Uncharacterized protein</fullName>
    </submittedName>
</protein>
<feature type="compositionally biased region" description="Polar residues" evidence="1">
    <location>
        <begin position="87"/>
        <end position="100"/>
    </location>
</feature>
<reference evidence="2 3" key="1">
    <citation type="journal article" date="2020" name="Nat. Food">
        <title>A phased Vanilla planifolia genome enables genetic improvement of flavour and production.</title>
        <authorList>
            <person name="Hasing T."/>
            <person name="Tang H."/>
            <person name="Brym M."/>
            <person name="Khazi F."/>
            <person name="Huang T."/>
            <person name="Chambers A.H."/>
        </authorList>
    </citation>
    <scope>NUCLEOTIDE SEQUENCE [LARGE SCALE GENOMIC DNA]</scope>
    <source>
        <tissue evidence="2">Leaf</tissue>
    </source>
</reference>
<gene>
    <name evidence="2" type="ORF">HPP92_007363</name>
</gene>
<name>A0A835RLN3_VANPL</name>
<dbReference type="AlphaFoldDB" id="A0A835RLN3"/>